<gene>
    <name evidence="1" type="ORF">RW095_00630</name>
</gene>
<reference evidence="1 2" key="1">
    <citation type="submission" date="2023-10" db="EMBL/GenBank/DDBJ databases">
        <title>Surface-active antibiotics is a multifunctional adaptation for post-fire microbes.</title>
        <authorList>
            <person name="Liu M.D."/>
            <person name="Du Y."/>
            <person name="Koupaei S.K."/>
            <person name="Kim N.R."/>
            <person name="Zhang W."/>
            <person name="Traxler M.F."/>
        </authorList>
    </citation>
    <scope>NUCLEOTIDE SEQUENCE [LARGE SCALE GENOMIC DNA]</scope>
    <source>
        <strain evidence="1 2">F3</strain>
    </source>
</reference>
<dbReference type="RefSeq" id="WP_317015829.1">
    <property type="nucleotide sequence ID" value="NZ_CP136511.1"/>
</dbReference>
<accession>A0ABZ0EC32</accession>
<evidence type="ECO:0000313" key="2">
    <source>
        <dbReference type="Proteomes" id="UP001302652"/>
    </source>
</evidence>
<name>A0ABZ0EC32_9BURK</name>
<dbReference type="EMBL" id="CP136511">
    <property type="protein sequence ID" value="WOD14069.1"/>
    <property type="molecule type" value="Genomic_DNA"/>
</dbReference>
<proteinExistence type="predicted"/>
<protein>
    <submittedName>
        <fullName evidence="1">Uncharacterized protein</fullName>
    </submittedName>
</protein>
<organism evidence="1 2">
    <name type="scientific">Paraburkholderia kirstenboschensis</name>
    <dbReference type="NCBI Taxonomy" id="1245436"/>
    <lineage>
        <taxon>Bacteria</taxon>
        <taxon>Pseudomonadati</taxon>
        <taxon>Pseudomonadota</taxon>
        <taxon>Betaproteobacteria</taxon>
        <taxon>Burkholderiales</taxon>
        <taxon>Burkholderiaceae</taxon>
        <taxon>Paraburkholderia</taxon>
    </lineage>
</organism>
<sequence>MNKRTLGLFIRDITVEKVSAARQAVLHIGWQGSACTDTTVDLPKPAADTMRYPAAFVERVRVLSQHLPDRQIVAHLNEEDLSR</sequence>
<evidence type="ECO:0000313" key="1">
    <source>
        <dbReference type="EMBL" id="WOD14069.1"/>
    </source>
</evidence>
<keyword evidence="2" id="KW-1185">Reference proteome</keyword>
<dbReference type="Proteomes" id="UP001302652">
    <property type="component" value="Chromosome 3"/>
</dbReference>